<dbReference type="Gene3D" id="6.10.340.10">
    <property type="match status" value="1"/>
</dbReference>
<accession>A0A7G7VKL3</accession>
<dbReference type="Proteomes" id="UP000515480">
    <property type="component" value="Chromosome"/>
</dbReference>
<proteinExistence type="predicted"/>
<feature type="transmembrane region" description="Helical" evidence="1">
    <location>
        <begin position="23"/>
        <end position="45"/>
    </location>
</feature>
<evidence type="ECO:0000256" key="1">
    <source>
        <dbReference type="SAM" id="Phobius"/>
    </source>
</evidence>
<reference evidence="2 3" key="1">
    <citation type="submission" date="2020-07" db="EMBL/GenBank/DDBJ databases">
        <title>Complete genome and description of Selenomonas timonensis sp. nov., a new bacterium isolated from a gingivitis subject.</title>
        <authorList>
            <person name="Antezack A."/>
        </authorList>
    </citation>
    <scope>NUCLEOTIDE SEQUENCE [LARGE SCALE GENOMIC DNA]</scope>
    <source>
        <strain evidence="2 3">Marseille-Q3039</strain>
    </source>
</reference>
<evidence type="ECO:0000313" key="3">
    <source>
        <dbReference type="Proteomes" id="UP000515480"/>
    </source>
</evidence>
<name>A0A7G7VKL3_9FIRM</name>
<dbReference type="EMBL" id="CP060204">
    <property type="protein sequence ID" value="QNH54656.1"/>
    <property type="molecule type" value="Genomic_DNA"/>
</dbReference>
<organism evidence="2 3">
    <name type="scientific">Selenomonas timonae</name>
    <dbReference type="NCBI Taxonomy" id="2754044"/>
    <lineage>
        <taxon>Bacteria</taxon>
        <taxon>Bacillati</taxon>
        <taxon>Bacillota</taxon>
        <taxon>Negativicutes</taxon>
        <taxon>Selenomonadales</taxon>
        <taxon>Selenomonadaceae</taxon>
        <taxon>Selenomonas</taxon>
    </lineage>
</organism>
<keyword evidence="3" id="KW-1185">Reference proteome</keyword>
<keyword evidence="1" id="KW-0812">Transmembrane</keyword>
<protein>
    <submittedName>
        <fullName evidence="2">Uncharacterized protein</fullName>
    </submittedName>
</protein>
<gene>
    <name evidence="2" type="ORF">H1B31_01460</name>
</gene>
<evidence type="ECO:0000313" key="2">
    <source>
        <dbReference type="EMBL" id="QNH54656.1"/>
    </source>
</evidence>
<dbReference type="AlphaFoldDB" id="A0A7G7VKL3"/>
<keyword evidence="1" id="KW-0472">Membrane</keyword>
<keyword evidence="1" id="KW-1133">Transmembrane helix</keyword>
<dbReference type="RefSeq" id="WP_185980603.1">
    <property type="nucleotide sequence ID" value="NZ_CP060204.1"/>
</dbReference>
<dbReference type="KEGG" id="stim:H1B31_01460"/>
<sequence length="366" mass="41278">MPMDEFAWRVRLARRRKAHQRKFVLAAGMIVVMIAALAWYFAYYIQRPEYALAQAAEAVAQHDLESFERHVNLAAVADAGYDDLTYVLFARDTHLKESERIASGKFYEKIKGSVTEGLVRTIAYAVEHEVWMEPEGVDALKGRQLGIDFEYLMECSHLRDTELLALGEIVRDGSASVATVTVRDGGTGLEFPLQLRMEKGDTGWQVVRVANYRAYLEAVQTATAADVSRYIEATRPIVDRYNGVFRSTQSEFRSLTETAWSTYTIERRKALIRLLQEDMIPVLKKYQRELDAVEVPRGAAYLAAQRKAATEASIASYESFVRGLDTGMPEDFARAETLHKQALTYDLRVGDMIRRGAVNAETPATP</sequence>